<dbReference type="InterPro" id="IPR004451">
    <property type="entry name" value="MJ0586"/>
</dbReference>
<reference evidence="3" key="4">
    <citation type="submission" date="2020-09" db="EMBL/GenBank/DDBJ databases">
        <authorList>
            <person name="Sun Q."/>
            <person name="Ohkuma M."/>
        </authorList>
    </citation>
    <scope>NUCLEOTIDE SEQUENCE</scope>
    <source>
        <strain evidence="3">JCM 31740</strain>
    </source>
</reference>
<protein>
    <submittedName>
        <fullName evidence="2">Transcriptional regulator</fullName>
    </submittedName>
</protein>
<dbReference type="NCBIfam" id="TIGR00270">
    <property type="entry name" value="multiprotein bridging factor aMBF1"/>
    <property type="match status" value="1"/>
</dbReference>
<evidence type="ECO:0000313" key="2">
    <source>
        <dbReference type="EMBL" id="BBD71975.1"/>
    </source>
</evidence>
<dbReference type="KEGG" id="sacd:HS1genome_0364"/>
<dbReference type="Pfam" id="PF01381">
    <property type="entry name" value="HTH_3"/>
    <property type="match status" value="1"/>
</dbReference>
<dbReference type="EMBL" id="BMQS01000005">
    <property type="protein sequence ID" value="GGT91878.1"/>
    <property type="molecule type" value="Genomic_DNA"/>
</dbReference>
<feature type="domain" description="HTH cro/C1-type" evidence="1">
    <location>
        <begin position="73"/>
        <end position="125"/>
    </location>
</feature>
<evidence type="ECO:0000313" key="4">
    <source>
        <dbReference type="Proteomes" id="UP000276741"/>
    </source>
</evidence>
<reference evidence="3" key="1">
    <citation type="journal article" date="2014" name="Int. J. Syst. Evol. Microbiol.">
        <title>Complete genome sequence of Corynebacterium casei LMG S-19264T (=DSM 44701T), isolated from a smear-ripened cheese.</title>
        <authorList>
            <consortium name="US DOE Joint Genome Institute (JGI-PGF)"/>
            <person name="Walter F."/>
            <person name="Albersmeier A."/>
            <person name="Kalinowski J."/>
            <person name="Ruckert C."/>
        </authorList>
    </citation>
    <scope>NUCLEOTIDE SEQUENCE</scope>
    <source>
        <strain evidence="3">JCM 31740</strain>
    </source>
</reference>
<name>A0A348B1C3_9CREN</name>
<proteinExistence type="predicted"/>
<dbReference type="EMBL" id="AP018553">
    <property type="protein sequence ID" value="BBD71975.1"/>
    <property type="molecule type" value="Genomic_DNA"/>
</dbReference>
<sequence>MCGSAIVGKSYTVEIEGGLLTLCERCYRKQGSPPIVERKEIKVERKAKPRVNSRPKKVSPEELEVVEDYSKIIKEARERLKMDTLGLAKRLKVSENVVKRFESGRLKPTIDQARQLEKLLGVKLLVPTEVGEGVEEEVDMDITLGDVANVREGRK</sequence>
<dbReference type="CDD" id="cd00093">
    <property type="entry name" value="HTH_XRE"/>
    <property type="match status" value="1"/>
</dbReference>
<dbReference type="InterPro" id="IPR001387">
    <property type="entry name" value="Cro/C1-type_HTH"/>
</dbReference>
<reference evidence="2" key="3">
    <citation type="journal article" date="2019" name="BMC Res. Notes">
        <title>Complete genome sequence of the Sulfodiicoccus acidiphilus strain HS-1T, the first crenarchaeon that lacks polB3, isolated from an acidic hot spring in Ohwaku-dani, Hakone, Japan.</title>
        <authorList>
            <person name="Sakai H.D."/>
            <person name="Kurosawa N."/>
        </authorList>
    </citation>
    <scope>NUCLEOTIDE SEQUENCE</scope>
    <source>
        <strain evidence="2">HS-1</strain>
    </source>
</reference>
<keyword evidence="4" id="KW-1185">Reference proteome</keyword>
<dbReference type="PROSITE" id="PS50943">
    <property type="entry name" value="HTH_CROC1"/>
    <property type="match status" value="1"/>
</dbReference>
<dbReference type="Gene3D" id="1.10.260.40">
    <property type="entry name" value="lambda repressor-like DNA-binding domains"/>
    <property type="match status" value="1"/>
</dbReference>
<dbReference type="SUPFAM" id="SSF47413">
    <property type="entry name" value="lambda repressor-like DNA-binding domains"/>
    <property type="match status" value="1"/>
</dbReference>
<reference evidence="4" key="2">
    <citation type="submission" date="2018-04" db="EMBL/GenBank/DDBJ databases">
        <title>Complete genome sequence of Sulfodiicoccus acidiphilus strain HS-1.</title>
        <authorList>
            <person name="Sakai H.D."/>
            <person name="Kurosawa N."/>
        </authorList>
    </citation>
    <scope>NUCLEOTIDE SEQUENCE [LARGE SCALE GENOMIC DNA]</scope>
    <source>
        <strain evidence="4">HS-1</strain>
    </source>
</reference>
<accession>A0A348B1C3</accession>
<dbReference type="AlphaFoldDB" id="A0A348B1C3"/>
<dbReference type="SMART" id="SM00530">
    <property type="entry name" value="HTH_XRE"/>
    <property type="match status" value="1"/>
</dbReference>
<evidence type="ECO:0000313" key="3">
    <source>
        <dbReference type="EMBL" id="GGT91878.1"/>
    </source>
</evidence>
<dbReference type="Proteomes" id="UP000616143">
    <property type="component" value="Unassembled WGS sequence"/>
</dbReference>
<dbReference type="InterPro" id="IPR010982">
    <property type="entry name" value="Lambda_DNA-bd_dom_sf"/>
</dbReference>
<dbReference type="Proteomes" id="UP000276741">
    <property type="component" value="Chromosome"/>
</dbReference>
<evidence type="ECO:0000259" key="1">
    <source>
        <dbReference type="PROSITE" id="PS50943"/>
    </source>
</evidence>
<organism evidence="2 4">
    <name type="scientific">Sulfodiicoccus acidiphilus</name>
    <dbReference type="NCBI Taxonomy" id="1670455"/>
    <lineage>
        <taxon>Archaea</taxon>
        <taxon>Thermoproteota</taxon>
        <taxon>Thermoprotei</taxon>
        <taxon>Sulfolobales</taxon>
        <taxon>Sulfolobaceae</taxon>
        <taxon>Sulfodiicoccus</taxon>
    </lineage>
</organism>
<dbReference type="GO" id="GO:0003677">
    <property type="term" value="F:DNA binding"/>
    <property type="evidence" value="ECO:0007669"/>
    <property type="project" value="InterPro"/>
</dbReference>
<gene>
    <name evidence="3" type="ORF">GCM10007116_07020</name>
    <name evidence="2" type="ORF">HS1genome_0364</name>
</gene>